<feature type="region of interest" description="Disordered" evidence="1">
    <location>
        <begin position="206"/>
        <end position="228"/>
    </location>
</feature>
<dbReference type="OrthoDB" id="6600770at2759"/>
<gene>
    <name evidence="2" type="ORF">HCN44_001216</name>
</gene>
<evidence type="ECO:0000313" key="2">
    <source>
        <dbReference type="EMBL" id="KAF7988643.1"/>
    </source>
</evidence>
<comment type="caution">
    <text evidence="2">The sequence shown here is derived from an EMBL/GenBank/DDBJ whole genome shotgun (WGS) entry which is preliminary data.</text>
</comment>
<reference evidence="2 3" key="1">
    <citation type="submission" date="2020-08" db="EMBL/GenBank/DDBJ databases">
        <title>Aphidius gifuensis genome sequencing and assembly.</title>
        <authorList>
            <person name="Du Z."/>
        </authorList>
    </citation>
    <scope>NUCLEOTIDE SEQUENCE [LARGE SCALE GENOMIC DNA]</scope>
    <source>
        <strain evidence="2">YNYX2018</strain>
        <tissue evidence="2">Adults</tissue>
    </source>
</reference>
<accession>A0A834XLS7</accession>
<keyword evidence="3" id="KW-1185">Reference proteome</keyword>
<sequence>MEEDIINKKNINVVGGEVLPYKSSFAKSIVVNYRDLKTINNNDIKIENNNYSIDTTENTSTNISNIFSSSKMWDLLRVSNHVEPHPLQCQDLNEENQRLQSLLQTNQTPRVQAIDNVLLQTQIDTLTWQMKQNEASQQMYRSLMRQMLNFLERAKKSLDIIHERTNPIGKNKTSRNSQNLSIYADEPELITSSTITNTKFTRAKSITQISSSSSSSSSSASTTTTTHNSYSGIRDFTWSVLRKNDTSLNCSTPKAKNNNNKIIKKIDLNKTDDDIVKRRKNNNINNEINEENDDYVPPNKLSQESFRLMRTIESLLTTISSSPFSSTLSSASSTSSLSINEKDSTTITTTANNKKDINDNNNNNSKRINSLSTNDGSFIDDDYSFKQINDTFIISDENNKKYNNNIIKNNKNISKKLFNGNCSTNIRLQINKTATINDNELSILRDDKASSSIVNNNNNNNSADDESGFSSMNSFQDVGIPVTTATTTTTSTTMLPINNSPGLHTEIGLPDVPIDKNIKWPSNTIDLQLKIKNYKNEYINNNSNNNNRAKVEQRSVWV</sequence>
<protein>
    <submittedName>
        <fullName evidence="2">Uncharacterized protein</fullName>
    </submittedName>
</protein>
<dbReference type="Proteomes" id="UP000639338">
    <property type="component" value="Unassembled WGS sequence"/>
</dbReference>
<dbReference type="EMBL" id="JACMRX010000005">
    <property type="protein sequence ID" value="KAF7988643.1"/>
    <property type="molecule type" value="Genomic_DNA"/>
</dbReference>
<proteinExistence type="predicted"/>
<evidence type="ECO:0000313" key="3">
    <source>
        <dbReference type="Proteomes" id="UP000639338"/>
    </source>
</evidence>
<evidence type="ECO:0000256" key="1">
    <source>
        <dbReference type="SAM" id="MobiDB-lite"/>
    </source>
</evidence>
<name>A0A834XLS7_APHGI</name>
<organism evidence="2 3">
    <name type="scientific">Aphidius gifuensis</name>
    <name type="common">Parasitoid wasp</name>
    <dbReference type="NCBI Taxonomy" id="684658"/>
    <lineage>
        <taxon>Eukaryota</taxon>
        <taxon>Metazoa</taxon>
        <taxon>Ecdysozoa</taxon>
        <taxon>Arthropoda</taxon>
        <taxon>Hexapoda</taxon>
        <taxon>Insecta</taxon>
        <taxon>Pterygota</taxon>
        <taxon>Neoptera</taxon>
        <taxon>Endopterygota</taxon>
        <taxon>Hymenoptera</taxon>
        <taxon>Apocrita</taxon>
        <taxon>Ichneumonoidea</taxon>
        <taxon>Braconidae</taxon>
        <taxon>Aphidiinae</taxon>
        <taxon>Aphidius</taxon>
    </lineage>
</organism>
<dbReference type="AlphaFoldDB" id="A0A834XLS7"/>